<reference evidence="1 2" key="1">
    <citation type="submission" date="2014-04" db="EMBL/GenBank/DDBJ databases">
        <title>Evolutionary Origins and Diversification of the Mycorrhizal Mutualists.</title>
        <authorList>
            <consortium name="DOE Joint Genome Institute"/>
            <consortium name="Mycorrhizal Genomics Consortium"/>
            <person name="Kohler A."/>
            <person name="Kuo A."/>
            <person name="Nagy L.G."/>
            <person name="Floudas D."/>
            <person name="Copeland A."/>
            <person name="Barry K.W."/>
            <person name="Cichocki N."/>
            <person name="Veneault-Fourrey C."/>
            <person name="LaButti K."/>
            <person name="Lindquist E.A."/>
            <person name="Lipzen A."/>
            <person name="Lundell T."/>
            <person name="Morin E."/>
            <person name="Murat C."/>
            <person name="Riley R."/>
            <person name="Ohm R."/>
            <person name="Sun H."/>
            <person name="Tunlid A."/>
            <person name="Henrissat B."/>
            <person name="Grigoriev I.V."/>
            <person name="Hibbett D.S."/>
            <person name="Martin F."/>
        </authorList>
    </citation>
    <scope>NUCLEOTIDE SEQUENCE [LARGE SCALE GENOMIC DNA]</scope>
    <source>
        <strain evidence="1 2">Koide BX008</strain>
    </source>
</reference>
<sequence>MPYEQLVQLQWSSGSDTIAKPGACNTGGVVEEGLARYTASNPAPPAAAPTAEPA</sequence>
<evidence type="ECO:0000313" key="1">
    <source>
        <dbReference type="EMBL" id="KIL66093.1"/>
    </source>
</evidence>
<proteinExistence type="predicted"/>
<protein>
    <submittedName>
        <fullName evidence="1">Uncharacterized protein</fullName>
    </submittedName>
</protein>
<dbReference type="HOGENOM" id="CLU_3049824_0_0_1"/>
<keyword evidence="2" id="KW-1185">Reference proteome</keyword>
<accession>A0A0C2XB93</accession>
<dbReference type="EMBL" id="KN818238">
    <property type="protein sequence ID" value="KIL66093.1"/>
    <property type="molecule type" value="Genomic_DNA"/>
</dbReference>
<dbReference type="Proteomes" id="UP000054549">
    <property type="component" value="Unassembled WGS sequence"/>
</dbReference>
<organism evidence="1 2">
    <name type="scientific">Amanita muscaria (strain Koide BX008)</name>
    <dbReference type="NCBI Taxonomy" id="946122"/>
    <lineage>
        <taxon>Eukaryota</taxon>
        <taxon>Fungi</taxon>
        <taxon>Dikarya</taxon>
        <taxon>Basidiomycota</taxon>
        <taxon>Agaricomycotina</taxon>
        <taxon>Agaricomycetes</taxon>
        <taxon>Agaricomycetidae</taxon>
        <taxon>Agaricales</taxon>
        <taxon>Pluteineae</taxon>
        <taxon>Amanitaceae</taxon>
        <taxon>Amanita</taxon>
    </lineage>
</organism>
<dbReference type="AlphaFoldDB" id="A0A0C2XB93"/>
<gene>
    <name evidence="1" type="ORF">M378DRAFT_10378</name>
</gene>
<dbReference type="InParanoid" id="A0A0C2XB93"/>
<evidence type="ECO:0000313" key="2">
    <source>
        <dbReference type="Proteomes" id="UP000054549"/>
    </source>
</evidence>
<name>A0A0C2XB93_AMAMK</name>